<dbReference type="PANTHER" id="PTHR45655:SF13">
    <property type="entry name" value="SOLUBLE GUANYLATE CYCLASE GCY-32-RELATED"/>
    <property type="match status" value="1"/>
</dbReference>
<keyword evidence="2 4" id="KW-0456">Lyase</keyword>
<feature type="domain" description="Response regulatory" evidence="5">
    <location>
        <begin position="6"/>
        <end position="123"/>
    </location>
</feature>
<dbReference type="SUPFAM" id="SSF55073">
    <property type="entry name" value="Nucleotide cyclase"/>
    <property type="match status" value="1"/>
</dbReference>
<dbReference type="PROSITE" id="PS50125">
    <property type="entry name" value="GUANYLATE_CYCLASE_2"/>
    <property type="match status" value="1"/>
</dbReference>
<keyword evidence="8" id="KW-1185">Reference proteome</keyword>
<dbReference type="AlphaFoldDB" id="A0A3E1EYX5"/>
<evidence type="ECO:0000256" key="4">
    <source>
        <dbReference type="RuleBase" id="RU000405"/>
    </source>
</evidence>
<dbReference type="RefSeq" id="WP_116880599.1">
    <property type="nucleotide sequence ID" value="NZ_QURB01000003.1"/>
</dbReference>
<dbReference type="OrthoDB" id="5728337at2"/>
<dbReference type="InterPro" id="IPR006674">
    <property type="entry name" value="HD_domain"/>
</dbReference>
<dbReference type="Gene3D" id="3.30.70.1230">
    <property type="entry name" value="Nucleotide cyclase"/>
    <property type="match status" value="1"/>
</dbReference>
<comment type="caution">
    <text evidence="7">The sequence shown here is derived from an EMBL/GenBank/DDBJ whole genome shotgun (WGS) entry which is preliminary data.</text>
</comment>
<evidence type="ECO:0000313" key="8">
    <source>
        <dbReference type="Proteomes" id="UP000257127"/>
    </source>
</evidence>
<dbReference type="GO" id="GO:0019934">
    <property type="term" value="P:cGMP-mediated signaling"/>
    <property type="evidence" value="ECO:0007669"/>
    <property type="project" value="TreeGrafter"/>
</dbReference>
<protein>
    <submittedName>
        <fullName evidence="7">Response regulator</fullName>
    </submittedName>
</protein>
<dbReference type="InterPro" id="IPR011006">
    <property type="entry name" value="CheY-like_superfamily"/>
</dbReference>
<dbReference type="PANTHER" id="PTHR45655">
    <property type="entry name" value="GUANYLATE CYCLASE SOLUBLE SUBUNIT BETA-2"/>
    <property type="match status" value="1"/>
</dbReference>
<dbReference type="EMBL" id="QURB01000003">
    <property type="protein sequence ID" value="RFC54765.1"/>
    <property type="molecule type" value="Genomic_DNA"/>
</dbReference>
<evidence type="ECO:0000256" key="3">
    <source>
        <dbReference type="PROSITE-ProRule" id="PRU00169"/>
    </source>
</evidence>
<dbReference type="SUPFAM" id="SSF52172">
    <property type="entry name" value="CheY-like"/>
    <property type="match status" value="1"/>
</dbReference>
<dbReference type="Pfam" id="PF00072">
    <property type="entry name" value="Response_reg"/>
    <property type="match status" value="1"/>
</dbReference>
<dbReference type="Gene3D" id="1.10.3210.10">
    <property type="entry name" value="Hypothetical protein af1432"/>
    <property type="match status" value="1"/>
</dbReference>
<keyword evidence="1" id="KW-0547">Nucleotide-binding</keyword>
<dbReference type="GO" id="GO:0070482">
    <property type="term" value="P:response to oxygen levels"/>
    <property type="evidence" value="ECO:0007669"/>
    <property type="project" value="TreeGrafter"/>
</dbReference>
<proteinExistence type="inferred from homology"/>
<dbReference type="GO" id="GO:0000166">
    <property type="term" value="F:nucleotide binding"/>
    <property type="evidence" value="ECO:0007669"/>
    <property type="project" value="UniProtKB-KW"/>
</dbReference>
<dbReference type="InterPro" id="IPR001054">
    <property type="entry name" value="A/G_cyclase"/>
</dbReference>
<dbReference type="InterPro" id="IPR029787">
    <property type="entry name" value="Nucleotide_cyclase"/>
</dbReference>
<dbReference type="PROSITE" id="PS00452">
    <property type="entry name" value="GUANYLATE_CYCLASE_1"/>
    <property type="match status" value="1"/>
</dbReference>
<dbReference type="SMART" id="SM00471">
    <property type="entry name" value="HDc"/>
    <property type="match status" value="1"/>
</dbReference>
<evidence type="ECO:0000313" key="7">
    <source>
        <dbReference type="EMBL" id="RFC54765.1"/>
    </source>
</evidence>
<comment type="caution">
    <text evidence="3">Lacks conserved residue(s) required for the propagation of feature annotation.</text>
</comment>
<comment type="similarity">
    <text evidence="4">Belongs to the adenylyl cyclase class-4/guanylyl cyclase family.</text>
</comment>
<dbReference type="InterPro" id="IPR001789">
    <property type="entry name" value="Sig_transdc_resp-reg_receiver"/>
</dbReference>
<dbReference type="GO" id="GO:0000160">
    <property type="term" value="P:phosphorelay signal transduction system"/>
    <property type="evidence" value="ECO:0007669"/>
    <property type="project" value="InterPro"/>
</dbReference>
<reference evidence="7 8" key="1">
    <citation type="submission" date="2018-08" db="EMBL/GenBank/DDBJ databases">
        <title>The draft genome squence of Brumimicrobium sp. N62.</title>
        <authorList>
            <person name="Du Z.-J."/>
            <person name="Luo H.-R."/>
        </authorList>
    </citation>
    <scope>NUCLEOTIDE SEQUENCE [LARGE SCALE GENOMIC DNA]</scope>
    <source>
        <strain evidence="7 8">N62</strain>
    </source>
</reference>
<dbReference type="Proteomes" id="UP000257127">
    <property type="component" value="Unassembled WGS sequence"/>
</dbReference>
<dbReference type="Pfam" id="PF00211">
    <property type="entry name" value="Guanylate_cyc"/>
    <property type="match status" value="1"/>
</dbReference>
<sequence length="565" mass="64521">MERFINILVIDNNQDNLRQLQNILLGGGNNLIFCNDEASALPVLEKRKIGIILINIQSEMVNGLELLHNLKLNPNSKDAYKIVISESTSSGAKLVKGFREGAVDYLSCPFNPNLVKAKIEVFKSLHFKDLRISQLLENIFPQTILEDLSSVWKFSPKKIDEGVVLFTDFIAFTKSAKHQSPLNLLHELESYFNKFDEITDRYKLEKIKTIGDAYMALAGVTEKNANPAIRATLAAIEIRNYVINRKQLAIATNQPYWDIRIGLHLGPLVAGVIGSKKISFDVWGDTVNVAARAEQHSEENSITITEAVVEKVAEYLDVTHRGEIQLKYESTSEMYFLDQVKIEHSLFEEGKLPNSSLRRKCDLPPMDFEFARRFIINKLKSSLPDELDYHNIKHTLNVEKAAMRIAKLEGVKGEDLIILRTAVLFHDTGFILRYFDNEEFGINMAQTELNKFGYSPEQIKIVSEIISSTRREAQPKTLLQMIMCDADHDYLGRADYHNVAKTLRNELANFGKEMSELEWIDFQLEYLENVHIFHTQTSKNIRERGKQARISELKISRQKLIAEAS</sequence>
<dbReference type="Pfam" id="PF01966">
    <property type="entry name" value="HD"/>
    <property type="match status" value="1"/>
</dbReference>
<dbReference type="GO" id="GO:0004383">
    <property type="term" value="F:guanylate cyclase activity"/>
    <property type="evidence" value="ECO:0007669"/>
    <property type="project" value="TreeGrafter"/>
</dbReference>
<evidence type="ECO:0000259" key="5">
    <source>
        <dbReference type="PROSITE" id="PS50110"/>
    </source>
</evidence>
<feature type="domain" description="Guanylate cyclase" evidence="6">
    <location>
        <begin position="163"/>
        <end position="294"/>
    </location>
</feature>
<dbReference type="Gene3D" id="3.40.50.2300">
    <property type="match status" value="1"/>
</dbReference>
<dbReference type="CDD" id="cd00077">
    <property type="entry name" value="HDc"/>
    <property type="match status" value="1"/>
</dbReference>
<organism evidence="7 8">
    <name type="scientific">Brumimicrobium aurantiacum</name>
    <dbReference type="NCBI Taxonomy" id="1737063"/>
    <lineage>
        <taxon>Bacteria</taxon>
        <taxon>Pseudomonadati</taxon>
        <taxon>Bacteroidota</taxon>
        <taxon>Flavobacteriia</taxon>
        <taxon>Flavobacteriales</taxon>
        <taxon>Crocinitomicaceae</taxon>
        <taxon>Brumimicrobium</taxon>
    </lineage>
</organism>
<evidence type="ECO:0000256" key="1">
    <source>
        <dbReference type="ARBA" id="ARBA00022741"/>
    </source>
</evidence>
<dbReference type="PROSITE" id="PS50110">
    <property type="entry name" value="RESPONSE_REGULATORY"/>
    <property type="match status" value="1"/>
</dbReference>
<dbReference type="CDD" id="cd07302">
    <property type="entry name" value="CHD"/>
    <property type="match status" value="1"/>
</dbReference>
<dbReference type="GO" id="GO:0008074">
    <property type="term" value="C:guanylate cyclase complex, soluble"/>
    <property type="evidence" value="ECO:0007669"/>
    <property type="project" value="TreeGrafter"/>
</dbReference>
<gene>
    <name evidence="7" type="ORF">DXU93_07205</name>
</gene>
<dbReference type="SMART" id="SM00448">
    <property type="entry name" value="REC"/>
    <property type="match status" value="1"/>
</dbReference>
<dbReference type="SMART" id="SM00044">
    <property type="entry name" value="CYCc"/>
    <property type="match status" value="1"/>
</dbReference>
<evidence type="ECO:0000256" key="2">
    <source>
        <dbReference type="ARBA" id="ARBA00023239"/>
    </source>
</evidence>
<accession>A0A3E1EYX5</accession>
<dbReference type="GO" id="GO:0004016">
    <property type="term" value="F:adenylate cyclase activity"/>
    <property type="evidence" value="ECO:0007669"/>
    <property type="project" value="UniProtKB-ARBA"/>
</dbReference>
<dbReference type="InterPro" id="IPR018297">
    <property type="entry name" value="A/G_cyclase_CS"/>
</dbReference>
<evidence type="ECO:0000259" key="6">
    <source>
        <dbReference type="PROSITE" id="PS50125"/>
    </source>
</evidence>
<name>A0A3E1EYX5_9FLAO</name>
<dbReference type="SUPFAM" id="SSF109604">
    <property type="entry name" value="HD-domain/PDEase-like"/>
    <property type="match status" value="1"/>
</dbReference>
<dbReference type="InterPro" id="IPR003607">
    <property type="entry name" value="HD/PDEase_dom"/>
</dbReference>